<keyword evidence="7" id="KW-0720">Serine protease</keyword>
<dbReference type="InterPro" id="IPR008979">
    <property type="entry name" value="Galactose-bd-like_sf"/>
</dbReference>
<feature type="domain" description="Xaa-Pro dipeptidyl-peptidase C-terminal" evidence="9">
    <location>
        <begin position="371"/>
        <end position="593"/>
    </location>
</feature>
<dbReference type="Proteomes" id="UP001501758">
    <property type="component" value="Unassembled WGS sequence"/>
</dbReference>
<keyword evidence="5" id="KW-0645">Protease</keyword>
<evidence type="ECO:0000256" key="2">
    <source>
        <dbReference type="ARBA" id="ARBA00010819"/>
    </source>
</evidence>
<dbReference type="InterPro" id="IPR013736">
    <property type="entry name" value="Xaa-Pro_dipept_C"/>
</dbReference>
<evidence type="ECO:0000313" key="11">
    <source>
        <dbReference type="Proteomes" id="UP001501758"/>
    </source>
</evidence>
<dbReference type="Gene3D" id="2.60.120.260">
    <property type="entry name" value="Galactose-binding domain-like"/>
    <property type="match status" value="1"/>
</dbReference>
<dbReference type="EC" id="3.4.14.11" evidence="3"/>
<name>A0ABN1IP59_9FLAO</name>
<evidence type="ECO:0000256" key="1">
    <source>
        <dbReference type="ARBA" id="ARBA00000123"/>
    </source>
</evidence>
<dbReference type="RefSeq" id="WP_343911880.1">
    <property type="nucleotide sequence ID" value="NZ_BAAAGE010000001.1"/>
</dbReference>
<dbReference type="EMBL" id="BAAAGE010000001">
    <property type="protein sequence ID" value="GAA0718508.1"/>
    <property type="molecule type" value="Genomic_DNA"/>
</dbReference>
<dbReference type="NCBIfam" id="TIGR00976">
    <property type="entry name" value="CocE_NonD"/>
    <property type="match status" value="1"/>
</dbReference>
<comment type="caution">
    <text evidence="10">The sequence shown here is derived from an EMBL/GenBank/DDBJ whole genome shotgun (WGS) entry which is preliminary data.</text>
</comment>
<keyword evidence="4" id="KW-0031">Aminopeptidase</keyword>
<reference evidence="10 11" key="1">
    <citation type="journal article" date="2019" name="Int. J. Syst. Evol. Microbiol.">
        <title>The Global Catalogue of Microorganisms (GCM) 10K type strain sequencing project: providing services to taxonomists for standard genome sequencing and annotation.</title>
        <authorList>
            <consortium name="The Broad Institute Genomics Platform"/>
            <consortium name="The Broad Institute Genome Sequencing Center for Infectious Disease"/>
            <person name="Wu L."/>
            <person name="Ma J."/>
        </authorList>
    </citation>
    <scope>NUCLEOTIDE SEQUENCE [LARGE SCALE GENOMIC DNA]</scope>
    <source>
        <strain evidence="10 11">JCM 15974</strain>
    </source>
</reference>
<dbReference type="NCBIfam" id="NF003780">
    <property type="entry name" value="PRK05371.1-1"/>
    <property type="match status" value="1"/>
</dbReference>
<dbReference type="InterPro" id="IPR000383">
    <property type="entry name" value="Xaa-Pro-like_dom"/>
</dbReference>
<evidence type="ECO:0000256" key="6">
    <source>
        <dbReference type="ARBA" id="ARBA00022801"/>
    </source>
</evidence>
<organism evidence="10 11">
    <name type="scientific">Aquimarina litoralis</name>
    <dbReference type="NCBI Taxonomy" id="584605"/>
    <lineage>
        <taxon>Bacteria</taxon>
        <taxon>Pseudomonadati</taxon>
        <taxon>Bacteroidota</taxon>
        <taxon>Flavobacteriia</taxon>
        <taxon>Flavobacteriales</taxon>
        <taxon>Flavobacteriaceae</taxon>
        <taxon>Aquimarina</taxon>
    </lineage>
</organism>
<dbReference type="SUPFAM" id="SSF49785">
    <property type="entry name" value="Galactose-binding domain-like"/>
    <property type="match status" value="1"/>
</dbReference>
<dbReference type="PANTHER" id="PTHR43056">
    <property type="entry name" value="PEPTIDASE S9 PROLYL OLIGOPEPTIDASE"/>
    <property type="match status" value="1"/>
</dbReference>
<evidence type="ECO:0000256" key="8">
    <source>
        <dbReference type="ARBA" id="ARBA00030045"/>
    </source>
</evidence>
<dbReference type="PRINTS" id="PR00923">
    <property type="entry name" value="LACTOPTASE"/>
</dbReference>
<dbReference type="SMART" id="SM00939">
    <property type="entry name" value="PepX_C"/>
    <property type="match status" value="1"/>
</dbReference>
<protein>
    <recommendedName>
        <fullName evidence="3">Xaa-Pro dipeptidyl-peptidase</fullName>
        <ecNumber evidence="3">3.4.14.11</ecNumber>
    </recommendedName>
    <alternativeName>
        <fullName evidence="8">X-prolyl-dipeptidyl aminopeptidase</fullName>
    </alternativeName>
</protein>
<accession>A0ABN1IP59</accession>
<evidence type="ECO:0000313" key="10">
    <source>
        <dbReference type="EMBL" id="GAA0718508.1"/>
    </source>
</evidence>
<dbReference type="Gene3D" id="3.40.50.1820">
    <property type="entry name" value="alpha/beta hydrolase"/>
    <property type="match status" value="1"/>
</dbReference>
<dbReference type="InterPro" id="IPR005674">
    <property type="entry name" value="CocE/Ser_esterase"/>
</dbReference>
<keyword evidence="6" id="KW-0378">Hydrolase</keyword>
<evidence type="ECO:0000256" key="7">
    <source>
        <dbReference type="ARBA" id="ARBA00022825"/>
    </source>
</evidence>
<dbReference type="InterPro" id="IPR029058">
    <property type="entry name" value="AB_hydrolase_fold"/>
</dbReference>
<dbReference type="InterPro" id="IPR008252">
    <property type="entry name" value="Pept_S15_Xpro"/>
</dbReference>
<evidence type="ECO:0000256" key="4">
    <source>
        <dbReference type="ARBA" id="ARBA00022438"/>
    </source>
</evidence>
<dbReference type="PANTHER" id="PTHR43056:SF10">
    <property type="entry name" value="COCE_NOND FAMILY, PUTATIVE (AFU_ORTHOLOGUE AFUA_7G00600)-RELATED"/>
    <property type="match status" value="1"/>
</dbReference>
<keyword evidence="11" id="KW-1185">Reference proteome</keyword>
<dbReference type="Pfam" id="PF08530">
    <property type="entry name" value="PepX_C"/>
    <property type="match status" value="1"/>
</dbReference>
<proteinExistence type="inferred from homology"/>
<dbReference type="SUPFAM" id="SSF53474">
    <property type="entry name" value="alpha/beta-Hydrolases"/>
    <property type="match status" value="1"/>
</dbReference>
<comment type="similarity">
    <text evidence="2">Belongs to the peptidase S15 family.</text>
</comment>
<evidence type="ECO:0000259" key="9">
    <source>
        <dbReference type="SMART" id="SM00939"/>
    </source>
</evidence>
<sequence>MTHKNNTHFLIVFLFLVTLITAQEKAVPVFKDGEAQIVEAFNNPGKWIRHDLWVPTEFDTDGDGVLDRMHVSVTRPYQTEEEGLKLPVIYVSSPYFAGVAANADGLFWDVHHELGSQPKPRTHVEVIRRGQRPIISNSHIHKWVPRGYIVVHSSSPGTGLSQGAPTVGGDNESLAPKAVIDWLCGRIDGFSEPVGGDKVKAYWSTGKVGMTGTSYNGTIPLAAATTGVKGLEAIIPIAPNTSYYHYYRSNGLVRSPGGYLGEDIDVLYDFIHSGDESKRPYNNKTVRDTEMKNGMDRITGDYNDFWSGRDYLNDIKPMKAALLMSHGFNDWNVMPEHSYRIYKKAKEMGIPSQIYYHQNGHGGPPPMTLMNRWFTRYLHGVENNVEKDARAWIVRENDPQDKPTAYKEYPNPDATDVTLFPNKGGREIGALGNSKPIKQGKEKLMDDYTFSGDSLAALPSSNHRLLYTTPILKEDIHISGTCKMSIKLASSKPAANLSVWLVSLPWKKKTRKITNNIITRGWADPQNYKSLTESEPLKPGAFYELSFELQPDDQIIKKGQQIGLMIFSSDSQFTLLPKPGTELTIDLDETSVIIPIVGGTKAFEKAVK</sequence>
<evidence type="ECO:0000256" key="5">
    <source>
        <dbReference type="ARBA" id="ARBA00022670"/>
    </source>
</evidence>
<dbReference type="InterPro" id="IPR050585">
    <property type="entry name" value="Xaa-Pro_dipeptidyl-ppase/CocE"/>
</dbReference>
<comment type="catalytic activity">
    <reaction evidence="1">
        <text>Hydrolyzes Xaa-Pro-|- bonds to release unblocked, N-terminal dipeptides from substrates including Ala-Pro-|-p-nitroanilide and (sequentially) Tyr-Pro-|-Phe-Pro-|-Gly-Pro-|-Ile.</text>
        <dbReference type="EC" id="3.4.14.11"/>
    </reaction>
</comment>
<evidence type="ECO:0000256" key="3">
    <source>
        <dbReference type="ARBA" id="ARBA00012463"/>
    </source>
</evidence>
<dbReference type="Pfam" id="PF02129">
    <property type="entry name" value="Peptidase_S15"/>
    <property type="match status" value="1"/>
</dbReference>
<gene>
    <name evidence="10" type="ORF">GCM10009430_16750</name>
</gene>